<feature type="compositionally biased region" description="Gly residues" evidence="6">
    <location>
        <begin position="429"/>
        <end position="443"/>
    </location>
</feature>
<dbReference type="Pfam" id="PF02687">
    <property type="entry name" value="FtsX"/>
    <property type="match status" value="1"/>
</dbReference>
<feature type="transmembrane region" description="Helical" evidence="7">
    <location>
        <begin position="467"/>
        <end position="489"/>
    </location>
</feature>
<comment type="subcellular location">
    <subcellularLocation>
        <location evidence="1">Cell membrane</location>
        <topology evidence="1">Multi-pass membrane protein</topology>
    </subcellularLocation>
</comment>
<name>W6RVI9_9CLOT</name>
<dbReference type="GO" id="GO:0022857">
    <property type="term" value="F:transmembrane transporter activity"/>
    <property type="evidence" value="ECO:0007669"/>
    <property type="project" value="TreeGrafter"/>
</dbReference>
<feature type="transmembrane region" description="Helical" evidence="7">
    <location>
        <begin position="337"/>
        <end position="356"/>
    </location>
</feature>
<protein>
    <submittedName>
        <fullName evidence="9">Macrolide export ATP-binding/permease protein macB</fullName>
    </submittedName>
</protein>
<feature type="domain" description="ABC3 transporter permease C-terminal" evidence="8">
    <location>
        <begin position="337"/>
        <end position="491"/>
    </location>
</feature>
<evidence type="ECO:0000313" key="9">
    <source>
        <dbReference type="EMBL" id="CDM67619.1"/>
    </source>
</evidence>
<keyword evidence="5 7" id="KW-0472">Membrane</keyword>
<dbReference type="EMBL" id="HG917868">
    <property type="protein sequence ID" value="CDM67619.1"/>
    <property type="molecule type" value="Genomic_DNA"/>
</dbReference>
<keyword evidence="9" id="KW-0547">Nucleotide-binding</keyword>
<dbReference type="eggNOG" id="COG0577">
    <property type="taxonomic scope" value="Bacteria"/>
</dbReference>
<dbReference type="InterPro" id="IPR003838">
    <property type="entry name" value="ABC3_permease_C"/>
</dbReference>
<evidence type="ECO:0000256" key="7">
    <source>
        <dbReference type="SAM" id="Phobius"/>
    </source>
</evidence>
<proteinExistence type="predicted"/>
<evidence type="ECO:0000256" key="2">
    <source>
        <dbReference type="ARBA" id="ARBA00022475"/>
    </source>
</evidence>
<feature type="region of interest" description="Disordered" evidence="6">
    <location>
        <begin position="119"/>
        <end position="154"/>
    </location>
</feature>
<dbReference type="Proteomes" id="UP000019426">
    <property type="component" value="Chromosome M2/40_rep1"/>
</dbReference>
<keyword evidence="3 7" id="KW-0812">Transmembrane</keyword>
<evidence type="ECO:0000256" key="3">
    <source>
        <dbReference type="ARBA" id="ARBA00022692"/>
    </source>
</evidence>
<feature type="transmembrane region" description="Helical" evidence="7">
    <location>
        <begin position="377"/>
        <end position="398"/>
    </location>
</feature>
<dbReference type="RefSeq" id="WP_044036090.1">
    <property type="nucleotide sequence ID" value="NZ_HG917868.1"/>
</dbReference>
<dbReference type="STRING" id="1216932.CM240_0454"/>
<dbReference type="HOGENOM" id="CLU_039499_1_1_9"/>
<dbReference type="InterPro" id="IPR050250">
    <property type="entry name" value="Macrolide_Exporter_MacB"/>
</dbReference>
<dbReference type="PANTHER" id="PTHR30572">
    <property type="entry name" value="MEMBRANE COMPONENT OF TRANSPORTER-RELATED"/>
    <property type="match status" value="1"/>
</dbReference>
<feature type="compositionally biased region" description="Polar residues" evidence="6">
    <location>
        <begin position="75"/>
        <end position="90"/>
    </location>
</feature>
<dbReference type="PANTHER" id="PTHR30572:SF9">
    <property type="entry name" value="ABC TRANSPORTER PERMEASE PROTEIN"/>
    <property type="match status" value="1"/>
</dbReference>
<dbReference type="KEGG" id="clt:CM240_0454"/>
<dbReference type="GO" id="GO:0005886">
    <property type="term" value="C:plasma membrane"/>
    <property type="evidence" value="ECO:0007669"/>
    <property type="project" value="UniProtKB-SubCell"/>
</dbReference>
<feature type="region of interest" description="Disordered" evidence="6">
    <location>
        <begin position="421"/>
        <end position="446"/>
    </location>
</feature>
<evidence type="ECO:0000259" key="8">
    <source>
        <dbReference type="Pfam" id="PF02687"/>
    </source>
</evidence>
<gene>
    <name evidence="9" type="ORF">CM240_0454</name>
</gene>
<organism evidence="9 10">
    <name type="scientific">Clostridium bornimense</name>
    <dbReference type="NCBI Taxonomy" id="1216932"/>
    <lineage>
        <taxon>Bacteria</taxon>
        <taxon>Bacillati</taxon>
        <taxon>Bacillota</taxon>
        <taxon>Clostridia</taxon>
        <taxon>Eubacteriales</taxon>
        <taxon>Clostridiaceae</taxon>
        <taxon>Clostridium</taxon>
    </lineage>
</organism>
<evidence type="ECO:0000256" key="1">
    <source>
        <dbReference type="ARBA" id="ARBA00004651"/>
    </source>
</evidence>
<dbReference type="PATRIC" id="fig|1216932.3.peg.437"/>
<feature type="region of interest" description="Disordered" evidence="6">
    <location>
        <begin position="67"/>
        <end position="93"/>
    </location>
</feature>
<dbReference type="OrthoDB" id="9812886at2"/>
<sequence length="499" mass="53661">MSFLKRGFTSIIKRKSRNIILFVILFVITNLVLSGFSIKSASKESAKLARQKLGATVTYEYDMQKAMEASRSESDSSTDGGKRTMPTSEPVSIETAESIADSEYVQGYNFVNSTVVNSDTITPVEETTTDESSDSDNAPADMPGGSTKEQGSGKQMISADFTLKGVLNSDSDEDFYNGTSEITDGRALSDDDVDSNYILVEEELAYDNNLSVGSKVTLVSSDETVSTEFEVIGIYKTSDTSTSSQPGRQMMNAMSPYNKIYTSYKAAESLKGESSTGDDTIDSAVYYLNDPENIDAFKAEAVKKGVDEDTYKLDANDDEYQQMIQPIENVASVSDKVVIIVAVAGIVVLTLVVVLFTKERTYEIGVLLSLGESKFKLLLQFFSELLIIGVVAFGISIFSGNVIAQKMADSLLANEATVTETSKTVPSNGPGGQGRGQFGGQGGPSTSNVETIDTIDVNVTANDLAKLAGLGVVIIFLSTALTSVSIMRYKPKDILTSRD</sequence>
<feature type="transmembrane region" description="Helical" evidence="7">
    <location>
        <begin position="20"/>
        <end position="38"/>
    </location>
</feature>
<dbReference type="GO" id="GO:0005524">
    <property type="term" value="F:ATP binding"/>
    <property type="evidence" value="ECO:0007669"/>
    <property type="project" value="UniProtKB-KW"/>
</dbReference>
<reference evidence="9 10" key="1">
    <citation type="submission" date="2013-11" db="EMBL/GenBank/DDBJ databases">
        <title>Complete genome sequence of Clostridum sp. M2/40.</title>
        <authorList>
            <person name="Wibberg D."/>
            <person name="Puehler A."/>
            <person name="Schlueter A."/>
        </authorList>
    </citation>
    <scope>NUCLEOTIDE SEQUENCE [LARGE SCALE GENOMIC DNA]</scope>
    <source>
        <strain evidence="10">M2/40</strain>
    </source>
</reference>
<evidence type="ECO:0000313" key="10">
    <source>
        <dbReference type="Proteomes" id="UP000019426"/>
    </source>
</evidence>
<evidence type="ECO:0000256" key="4">
    <source>
        <dbReference type="ARBA" id="ARBA00022989"/>
    </source>
</evidence>
<accession>W6RVI9</accession>
<keyword evidence="2" id="KW-1003">Cell membrane</keyword>
<evidence type="ECO:0000256" key="5">
    <source>
        <dbReference type="ARBA" id="ARBA00023136"/>
    </source>
</evidence>
<keyword evidence="10" id="KW-1185">Reference proteome</keyword>
<evidence type="ECO:0000256" key="6">
    <source>
        <dbReference type="SAM" id="MobiDB-lite"/>
    </source>
</evidence>
<keyword evidence="9" id="KW-0067">ATP-binding</keyword>
<dbReference type="AlphaFoldDB" id="W6RVI9"/>
<keyword evidence="4 7" id="KW-1133">Transmembrane helix</keyword>